<gene>
    <name evidence="1" type="ORF">LCGC14_1428630</name>
</gene>
<dbReference type="EMBL" id="LAZR01009600">
    <property type="protein sequence ID" value="KKM71631.1"/>
    <property type="molecule type" value="Genomic_DNA"/>
</dbReference>
<reference evidence="1" key="1">
    <citation type="journal article" date="2015" name="Nature">
        <title>Complex archaea that bridge the gap between prokaryotes and eukaryotes.</title>
        <authorList>
            <person name="Spang A."/>
            <person name="Saw J.H."/>
            <person name="Jorgensen S.L."/>
            <person name="Zaremba-Niedzwiedzka K."/>
            <person name="Martijn J."/>
            <person name="Lind A.E."/>
            <person name="van Eijk R."/>
            <person name="Schleper C."/>
            <person name="Guy L."/>
            <person name="Ettema T.J."/>
        </authorList>
    </citation>
    <scope>NUCLEOTIDE SEQUENCE</scope>
</reference>
<name>A0A0F9KAD5_9ZZZZ</name>
<dbReference type="AlphaFoldDB" id="A0A0F9KAD5"/>
<comment type="caution">
    <text evidence="1">The sequence shown here is derived from an EMBL/GenBank/DDBJ whole genome shotgun (WGS) entry which is preliminary data.</text>
</comment>
<accession>A0A0F9KAD5</accession>
<proteinExistence type="predicted"/>
<protein>
    <submittedName>
        <fullName evidence="1">Uncharacterized protein</fullName>
    </submittedName>
</protein>
<sequence>MKEEKPQIPREEEMIQKCIDPTTGRDITAEHINQRLKELEKLANNIIENAIEEFKNNPDKKRTVYEKNYWELHQKLGVGSIGPATAAAGPLMYFKMDELADNLEISREERIS</sequence>
<organism evidence="1">
    <name type="scientific">marine sediment metagenome</name>
    <dbReference type="NCBI Taxonomy" id="412755"/>
    <lineage>
        <taxon>unclassified sequences</taxon>
        <taxon>metagenomes</taxon>
        <taxon>ecological metagenomes</taxon>
    </lineage>
</organism>
<evidence type="ECO:0000313" key="1">
    <source>
        <dbReference type="EMBL" id="KKM71631.1"/>
    </source>
</evidence>